<dbReference type="Proteomes" id="UP001597083">
    <property type="component" value="Unassembled WGS sequence"/>
</dbReference>
<proteinExistence type="predicted"/>
<comment type="caution">
    <text evidence="2">The sequence shown here is derived from an EMBL/GenBank/DDBJ whole genome shotgun (WGS) entry which is preliminary data.</text>
</comment>
<feature type="domain" description="TRASH" evidence="1">
    <location>
        <begin position="154"/>
        <end position="191"/>
    </location>
</feature>
<evidence type="ECO:0000313" key="3">
    <source>
        <dbReference type="Proteomes" id="UP001597083"/>
    </source>
</evidence>
<accession>A0ABW3CNP5</accession>
<dbReference type="SMART" id="SM00746">
    <property type="entry name" value="TRASH"/>
    <property type="match status" value="1"/>
</dbReference>
<dbReference type="InterPro" id="IPR011017">
    <property type="entry name" value="TRASH_dom"/>
</dbReference>
<reference evidence="3" key="1">
    <citation type="journal article" date="2019" name="Int. J. Syst. Evol. Microbiol.">
        <title>The Global Catalogue of Microorganisms (GCM) 10K type strain sequencing project: providing services to taxonomists for standard genome sequencing and annotation.</title>
        <authorList>
            <consortium name="The Broad Institute Genomics Platform"/>
            <consortium name="The Broad Institute Genome Sequencing Center for Infectious Disease"/>
            <person name="Wu L."/>
            <person name="Ma J."/>
        </authorList>
    </citation>
    <scope>NUCLEOTIDE SEQUENCE [LARGE SCALE GENOMIC DNA]</scope>
    <source>
        <strain evidence="3">JCM 31696</strain>
    </source>
</reference>
<name>A0ABW3CNP5_9ACTN</name>
<organism evidence="2 3">
    <name type="scientific">Actinomadura adrarensis</name>
    <dbReference type="NCBI Taxonomy" id="1819600"/>
    <lineage>
        <taxon>Bacteria</taxon>
        <taxon>Bacillati</taxon>
        <taxon>Actinomycetota</taxon>
        <taxon>Actinomycetes</taxon>
        <taxon>Streptosporangiales</taxon>
        <taxon>Thermomonosporaceae</taxon>
        <taxon>Actinomadura</taxon>
    </lineage>
</organism>
<evidence type="ECO:0000313" key="2">
    <source>
        <dbReference type="EMBL" id="MFD0856154.1"/>
    </source>
</evidence>
<dbReference type="EMBL" id="JBHTIR010003982">
    <property type="protein sequence ID" value="MFD0856154.1"/>
    <property type="molecule type" value="Genomic_DNA"/>
</dbReference>
<sequence>MLFIELFVPKNRLDADRRRKIAQGCLAALNPGDVEMDQDPRAEAVFKSQFNVVVHAPETWVVGEDVVGADGPAPYLVRVHGLGAWVREGSKGFISALTKVIVDEDPRAAVQVQVVGVPDGSLGIGGKPQTAESLVELMNEPLQQDLAEGKAVIDPICGMVAVLDTAPTVEWDGTTYGFCSAVCRTAFLKQREAVG</sequence>
<evidence type="ECO:0000259" key="1">
    <source>
        <dbReference type="SMART" id="SM00746"/>
    </source>
</evidence>
<gene>
    <name evidence="2" type="ORF">ACFQ07_28200</name>
</gene>
<keyword evidence="3" id="KW-1185">Reference proteome</keyword>
<protein>
    <submittedName>
        <fullName evidence="2">YHS domain protein</fullName>
    </submittedName>
</protein>